<comment type="caution">
    <text evidence="2">The sequence shown here is derived from an EMBL/GenBank/DDBJ whole genome shotgun (WGS) entry which is preliminary data.</text>
</comment>
<organism evidence="2 3">
    <name type="scientific">Vitis vinifera</name>
    <name type="common">Grape</name>
    <dbReference type="NCBI Taxonomy" id="29760"/>
    <lineage>
        <taxon>Eukaryota</taxon>
        <taxon>Viridiplantae</taxon>
        <taxon>Streptophyta</taxon>
        <taxon>Embryophyta</taxon>
        <taxon>Tracheophyta</taxon>
        <taxon>Spermatophyta</taxon>
        <taxon>Magnoliopsida</taxon>
        <taxon>eudicotyledons</taxon>
        <taxon>Gunneridae</taxon>
        <taxon>Pentapetalae</taxon>
        <taxon>rosids</taxon>
        <taxon>Vitales</taxon>
        <taxon>Vitaceae</taxon>
        <taxon>Viteae</taxon>
        <taxon>Vitis</taxon>
    </lineage>
</organism>
<feature type="compositionally biased region" description="Polar residues" evidence="1">
    <location>
        <begin position="93"/>
        <end position="105"/>
    </location>
</feature>
<gene>
    <name evidence="2" type="ORF">CK203_072729</name>
</gene>
<name>A0A438EYV0_VITVI</name>
<proteinExistence type="predicted"/>
<dbReference type="InterPro" id="IPR043502">
    <property type="entry name" value="DNA/RNA_pol_sf"/>
</dbReference>
<reference evidence="2 3" key="1">
    <citation type="journal article" date="2018" name="PLoS Genet.">
        <title>Population sequencing reveals clonal diversity and ancestral inbreeding in the grapevine cultivar Chardonnay.</title>
        <authorList>
            <person name="Roach M.J."/>
            <person name="Johnson D.L."/>
            <person name="Bohlmann J."/>
            <person name="van Vuuren H.J."/>
            <person name="Jones S.J."/>
            <person name="Pretorius I.S."/>
            <person name="Schmidt S.A."/>
            <person name="Borneman A.R."/>
        </authorList>
    </citation>
    <scope>NUCLEOTIDE SEQUENCE [LARGE SCALE GENOMIC DNA]</scope>
    <source>
        <strain evidence="3">cv. Chardonnay</strain>
        <tissue evidence="2">Leaf</tissue>
    </source>
</reference>
<dbReference type="EMBL" id="QGNW01001159">
    <property type="protein sequence ID" value="RVW52937.1"/>
    <property type="molecule type" value="Genomic_DNA"/>
</dbReference>
<feature type="compositionally biased region" description="Low complexity" evidence="1">
    <location>
        <begin position="83"/>
        <end position="92"/>
    </location>
</feature>
<dbReference type="AlphaFoldDB" id="A0A438EYV0"/>
<accession>A0A438EYV0</accession>
<evidence type="ECO:0008006" key="4">
    <source>
        <dbReference type="Google" id="ProtNLM"/>
    </source>
</evidence>
<evidence type="ECO:0000313" key="2">
    <source>
        <dbReference type="EMBL" id="RVW52937.1"/>
    </source>
</evidence>
<evidence type="ECO:0000313" key="3">
    <source>
        <dbReference type="Proteomes" id="UP000288805"/>
    </source>
</evidence>
<dbReference type="Proteomes" id="UP000288805">
    <property type="component" value="Unassembled WGS sequence"/>
</dbReference>
<feature type="region of interest" description="Disordered" evidence="1">
    <location>
        <begin position="41"/>
        <end position="119"/>
    </location>
</feature>
<sequence>MLSFLDAFFGYHQIPISPADEEKTAFITPTRPLLLQSHAIRAQKRRRHLSDTDGKNLQTSDKPHGRALANSWVYGQPKRHRGQSGSSQGSHRNTTQKQEGVTTPHRQARRVGAFYSPPH</sequence>
<protein>
    <recommendedName>
        <fullName evidence="4">Transposon Ty3-I Gag-Pol polyprotein</fullName>
    </recommendedName>
</protein>
<evidence type="ECO:0000256" key="1">
    <source>
        <dbReference type="SAM" id="MobiDB-lite"/>
    </source>
</evidence>
<dbReference type="SUPFAM" id="SSF56672">
    <property type="entry name" value="DNA/RNA polymerases"/>
    <property type="match status" value="1"/>
</dbReference>